<evidence type="ECO:0000313" key="2">
    <source>
        <dbReference type="EMBL" id="OTG67599.1"/>
    </source>
</evidence>
<feature type="transmembrane region" description="Helical" evidence="1">
    <location>
        <begin position="90"/>
        <end position="109"/>
    </location>
</feature>
<keyword evidence="1" id="KW-0472">Membrane</keyword>
<dbReference type="EMBL" id="NEGB01000001">
    <property type="protein sequence ID" value="OTG67599.1"/>
    <property type="molecule type" value="Genomic_DNA"/>
</dbReference>
<protein>
    <recommendedName>
        <fullName evidence="4">DUF805 domain-containing protein</fullName>
    </recommendedName>
</protein>
<dbReference type="RefSeq" id="WP_086202449.1">
    <property type="nucleotide sequence ID" value="NZ_NEGB01000001.1"/>
</dbReference>
<feature type="transmembrane region" description="Helical" evidence="1">
    <location>
        <begin position="55"/>
        <end position="78"/>
    </location>
</feature>
<evidence type="ECO:0000256" key="1">
    <source>
        <dbReference type="SAM" id="Phobius"/>
    </source>
</evidence>
<organism evidence="2 3">
    <name type="scientific">Acinetobacter silvestris</name>
    <dbReference type="NCBI Taxonomy" id="1977882"/>
    <lineage>
        <taxon>Bacteria</taxon>
        <taxon>Pseudomonadati</taxon>
        <taxon>Pseudomonadota</taxon>
        <taxon>Gammaproteobacteria</taxon>
        <taxon>Moraxellales</taxon>
        <taxon>Moraxellaceae</taxon>
        <taxon>Acinetobacter</taxon>
    </lineage>
</organism>
<accession>A0A1Y3CKE7</accession>
<proteinExistence type="predicted"/>
<keyword evidence="1" id="KW-1133">Transmembrane helix</keyword>
<reference evidence="2 3" key="1">
    <citation type="submission" date="2017-04" db="EMBL/GenBank/DDBJ databases">
        <title>High diversity of culturable Acinetobacter species in natural soil and water ecosystems.</title>
        <authorList>
            <person name="Nemec A."/>
            <person name="Radolfova-Krizova L."/>
        </authorList>
    </citation>
    <scope>NUCLEOTIDE SEQUENCE [LARGE SCALE GENOMIC DNA]</scope>
    <source>
        <strain evidence="2 3">ANC 4999</strain>
    </source>
</reference>
<dbReference type="GO" id="GO:0005886">
    <property type="term" value="C:plasma membrane"/>
    <property type="evidence" value="ECO:0007669"/>
    <property type="project" value="TreeGrafter"/>
</dbReference>
<feature type="transmembrane region" description="Helical" evidence="1">
    <location>
        <begin position="21"/>
        <end position="49"/>
    </location>
</feature>
<dbReference type="Proteomes" id="UP000242765">
    <property type="component" value="Unassembled WGS sequence"/>
</dbReference>
<comment type="caution">
    <text evidence="2">The sequence shown here is derived from an EMBL/GenBank/DDBJ whole genome shotgun (WGS) entry which is preliminary data.</text>
</comment>
<dbReference type="InterPro" id="IPR008523">
    <property type="entry name" value="DUF805"/>
</dbReference>
<dbReference type="PANTHER" id="PTHR34980">
    <property type="entry name" value="INNER MEMBRANE PROTEIN-RELATED-RELATED"/>
    <property type="match status" value="1"/>
</dbReference>
<evidence type="ECO:0008006" key="4">
    <source>
        <dbReference type="Google" id="ProtNLM"/>
    </source>
</evidence>
<name>A0A1Y3CKE7_9GAMM</name>
<feature type="transmembrane region" description="Helical" evidence="1">
    <location>
        <begin position="133"/>
        <end position="157"/>
    </location>
</feature>
<dbReference type="OrthoDB" id="9812349at2"/>
<keyword evidence="3" id="KW-1185">Reference proteome</keyword>
<gene>
    <name evidence="2" type="ORF">B9T28_02970</name>
</gene>
<sequence length="177" mass="20078">MNSSIQNQDSSLSANGRFGRLSYLGWNMLLGFLVLLLGIIAAILVPAVTNSASTVILFGTVIFAIIVYITLIYFTFIFTIRRLHDKNQSGWLSLLMLIPLINLFFFIYLSCVKGDESTNNYGSPRTTQTWEKVLAWIYIIVFPISILLMAITAIPAYQSYIERAQQIQLEQNMNYSE</sequence>
<dbReference type="PANTHER" id="PTHR34980:SF3">
    <property type="entry name" value="BLR8105 PROTEIN"/>
    <property type="match status" value="1"/>
</dbReference>
<dbReference type="AlphaFoldDB" id="A0A1Y3CKE7"/>
<dbReference type="STRING" id="1977882.B9T28_02970"/>
<keyword evidence="1" id="KW-0812">Transmembrane</keyword>
<evidence type="ECO:0000313" key="3">
    <source>
        <dbReference type="Proteomes" id="UP000242765"/>
    </source>
</evidence>
<dbReference type="Pfam" id="PF05656">
    <property type="entry name" value="DUF805"/>
    <property type="match status" value="1"/>
</dbReference>